<evidence type="ECO:0008006" key="4">
    <source>
        <dbReference type="Google" id="ProtNLM"/>
    </source>
</evidence>
<feature type="transmembrane region" description="Helical" evidence="1">
    <location>
        <begin position="29"/>
        <end position="47"/>
    </location>
</feature>
<organism evidence="2 3">
    <name type="scientific">Cytobacillus eiseniae</name>
    <dbReference type="NCBI Taxonomy" id="762947"/>
    <lineage>
        <taxon>Bacteria</taxon>
        <taxon>Bacillati</taxon>
        <taxon>Bacillota</taxon>
        <taxon>Bacilli</taxon>
        <taxon>Bacillales</taxon>
        <taxon>Bacillaceae</taxon>
        <taxon>Cytobacillus</taxon>
    </lineage>
</organism>
<reference evidence="2 3" key="1">
    <citation type="submission" date="2021-03" db="EMBL/GenBank/DDBJ databases">
        <title>Genomic Encyclopedia of Type Strains, Phase IV (KMG-IV): sequencing the most valuable type-strain genomes for metagenomic binning, comparative biology and taxonomic classification.</title>
        <authorList>
            <person name="Goeker M."/>
        </authorList>
    </citation>
    <scope>NUCLEOTIDE SEQUENCE [LARGE SCALE GENOMIC DNA]</scope>
    <source>
        <strain evidence="2 3">DSM 26675</strain>
    </source>
</reference>
<comment type="caution">
    <text evidence="2">The sequence shown here is derived from an EMBL/GenBank/DDBJ whole genome shotgun (WGS) entry which is preliminary data.</text>
</comment>
<sequence>MNIFKQFYKSLYSPKDIAQFHLQGIGKTILFVFCLTLLSILPVIFYFSSALINGMDAIQDSVKTDLPSFIIENGEMKTDLDVPKIINKDDFTIIFDSTGTVDEEELSNSDNTIALLKNDAYIISGGQSQSISYSMLNDLTLTNENLQELLATIDSSLVIIIPIVVVIIFIVTAGFKFFEISILAIFGLLFKKLLDVNIQYRHTWRLAAYSVTLPTIFFAIMDSIKTVVPNGALLHWFVALMMLFLTIKEIPREEKK</sequence>
<feature type="transmembrane region" description="Helical" evidence="1">
    <location>
        <begin position="157"/>
        <end position="190"/>
    </location>
</feature>
<keyword evidence="1" id="KW-0472">Membrane</keyword>
<gene>
    <name evidence="2" type="ORF">J2Z40_002209</name>
</gene>
<keyword evidence="3" id="KW-1185">Reference proteome</keyword>
<name>A0ABS4RII6_9BACI</name>
<dbReference type="Proteomes" id="UP001519293">
    <property type="component" value="Unassembled WGS sequence"/>
</dbReference>
<dbReference type="InterPro" id="IPR009574">
    <property type="entry name" value="DUF1189"/>
</dbReference>
<dbReference type="RefSeq" id="WP_066395984.1">
    <property type="nucleotide sequence ID" value="NZ_JAGIKZ010000011.1"/>
</dbReference>
<evidence type="ECO:0000256" key="1">
    <source>
        <dbReference type="SAM" id="Phobius"/>
    </source>
</evidence>
<proteinExistence type="predicted"/>
<keyword evidence="1" id="KW-1133">Transmembrane helix</keyword>
<evidence type="ECO:0000313" key="3">
    <source>
        <dbReference type="Proteomes" id="UP001519293"/>
    </source>
</evidence>
<feature type="transmembrane region" description="Helical" evidence="1">
    <location>
        <begin position="227"/>
        <end position="247"/>
    </location>
</feature>
<keyword evidence="1" id="KW-0812">Transmembrane</keyword>
<protein>
    <recommendedName>
        <fullName evidence="4">DUF1189 domain-containing protein</fullName>
    </recommendedName>
</protein>
<dbReference type="EMBL" id="JAGIKZ010000011">
    <property type="protein sequence ID" value="MBP2241637.1"/>
    <property type="molecule type" value="Genomic_DNA"/>
</dbReference>
<evidence type="ECO:0000313" key="2">
    <source>
        <dbReference type="EMBL" id="MBP2241637.1"/>
    </source>
</evidence>
<accession>A0ABS4RII6</accession>
<feature type="transmembrane region" description="Helical" evidence="1">
    <location>
        <begin position="202"/>
        <end position="221"/>
    </location>
</feature>
<dbReference type="Pfam" id="PF06691">
    <property type="entry name" value="DUF1189"/>
    <property type="match status" value="1"/>
</dbReference>